<dbReference type="Proteomes" id="UP001595816">
    <property type="component" value="Unassembled WGS sequence"/>
</dbReference>
<dbReference type="InterPro" id="IPR036278">
    <property type="entry name" value="Sialidase_sf"/>
</dbReference>
<dbReference type="EMBL" id="JBHSAY010000029">
    <property type="protein sequence ID" value="MFC4136158.1"/>
    <property type="molecule type" value="Genomic_DNA"/>
</dbReference>
<keyword evidence="3" id="KW-1185">Reference proteome</keyword>
<dbReference type="GO" id="GO:0016798">
    <property type="term" value="F:hydrolase activity, acting on glycosyl bonds"/>
    <property type="evidence" value="ECO:0007669"/>
    <property type="project" value="UniProtKB-KW"/>
</dbReference>
<organism evidence="2 3">
    <name type="scientific">Hamadaea flava</name>
    <dbReference type="NCBI Taxonomy" id="1742688"/>
    <lineage>
        <taxon>Bacteria</taxon>
        <taxon>Bacillati</taxon>
        <taxon>Actinomycetota</taxon>
        <taxon>Actinomycetes</taxon>
        <taxon>Micromonosporales</taxon>
        <taxon>Micromonosporaceae</taxon>
        <taxon>Hamadaea</taxon>
    </lineage>
</organism>
<feature type="signal peptide" evidence="1">
    <location>
        <begin position="1"/>
        <end position="31"/>
    </location>
</feature>
<evidence type="ECO:0000313" key="3">
    <source>
        <dbReference type="Proteomes" id="UP001595816"/>
    </source>
</evidence>
<gene>
    <name evidence="2" type="ORF">ACFOZ4_36590</name>
</gene>
<dbReference type="EC" id="3.2.1.-" evidence="2"/>
<feature type="chain" id="PRO_5046123972" evidence="1">
    <location>
        <begin position="32"/>
        <end position="373"/>
    </location>
</feature>
<dbReference type="CDD" id="cd15482">
    <property type="entry name" value="Sialidase_non-viral"/>
    <property type="match status" value="1"/>
</dbReference>
<accession>A0ABV8M0R5</accession>
<reference evidence="3" key="1">
    <citation type="journal article" date="2019" name="Int. J. Syst. Evol. Microbiol.">
        <title>The Global Catalogue of Microorganisms (GCM) 10K type strain sequencing project: providing services to taxonomists for standard genome sequencing and annotation.</title>
        <authorList>
            <consortium name="The Broad Institute Genomics Platform"/>
            <consortium name="The Broad Institute Genome Sequencing Center for Infectious Disease"/>
            <person name="Wu L."/>
            <person name="Ma J."/>
        </authorList>
    </citation>
    <scope>NUCLEOTIDE SEQUENCE [LARGE SCALE GENOMIC DNA]</scope>
    <source>
        <strain evidence="3">CGMCC 4.7289</strain>
    </source>
</reference>
<dbReference type="RefSeq" id="WP_253751469.1">
    <property type="nucleotide sequence ID" value="NZ_JAMZDZ010000001.1"/>
</dbReference>
<keyword evidence="2" id="KW-0326">Glycosidase</keyword>
<sequence>MNRSKRRMYRWSLAVVLVGASIVGGAQPAAAAVSMVASVVQEPGDYEARFPDVVKLNDGRLMAVWHRATAHSDAVGTIQLSFGSSNGRTWSTPTPALADPSTMAGIDTRDPKLGKMNDGAVVLTFFVPGGRLYYSVWKPGWTRFTDPEQLVAPGVTGGIYSHGGVLALADNGTQVDQVLIPFYTTGTAGGAHFMRATWRATISPRLLVTSSSTMIVNSNPPGRTYTEPSFVQFGSTVVAVVRAEQDGGGSPAIIVKWNPYTATPAFAYQSFTGVLANSHHLLKTASGKILFTYGDKAQTYRPTVGMLVSNPTATWTKGTVTPIYNSGAADQANPSSVEIATGTFLTLGYNAKPKSVSPTGGTLWVMESHAADY</sequence>
<evidence type="ECO:0000313" key="2">
    <source>
        <dbReference type="EMBL" id="MFC4136158.1"/>
    </source>
</evidence>
<dbReference type="Gene3D" id="2.120.10.10">
    <property type="match status" value="1"/>
</dbReference>
<comment type="caution">
    <text evidence="2">The sequence shown here is derived from an EMBL/GenBank/DDBJ whole genome shotgun (WGS) entry which is preliminary data.</text>
</comment>
<name>A0ABV8M0R5_9ACTN</name>
<dbReference type="SUPFAM" id="SSF50939">
    <property type="entry name" value="Sialidases"/>
    <property type="match status" value="1"/>
</dbReference>
<keyword evidence="1" id="KW-0732">Signal</keyword>
<evidence type="ECO:0000256" key="1">
    <source>
        <dbReference type="SAM" id="SignalP"/>
    </source>
</evidence>
<keyword evidence="2" id="KW-0378">Hydrolase</keyword>
<proteinExistence type="predicted"/>
<protein>
    <submittedName>
        <fullName evidence="2">Sialidase family protein</fullName>
        <ecNumber evidence="2">3.2.1.-</ecNumber>
    </submittedName>
</protein>